<feature type="transmembrane region" description="Helical" evidence="1">
    <location>
        <begin position="59"/>
        <end position="81"/>
    </location>
</feature>
<evidence type="ECO:0000256" key="1">
    <source>
        <dbReference type="SAM" id="Phobius"/>
    </source>
</evidence>
<protein>
    <recommendedName>
        <fullName evidence="4">DUF4407 domain-containing protein</fullName>
    </recommendedName>
</protein>
<accession>G2LKU0</accession>
<feature type="transmembrane region" description="Helical" evidence="1">
    <location>
        <begin position="31"/>
        <end position="53"/>
    </location>
</feature>
<keyword evidence="1" id="KW-0812">Transmembrane</keyword>
<reference evidence="2 3" key="1">
    <citation type="journal article" date="2012" name="Environ. Microbiol.">
        <title>Complete genome of Candidatus Chloracidobacterium thermophilum, a chlorophyll-based photoheterotroph belonging to the phylum Acidobacteria.</title>
        <authorList>
            <person name="Garcia Costas A.M."/>
            <person name="Liu Z."/>
            <person name="Tomsho L.P."/>
            <person name="Schuster S.C."/>
            <person name="Ward D.M."/>
            <person name="Bryant D.A."/>
        </authorList>
    </citation>
    <scope>NUCLEOTIDE SEQUENCE [LARGE SCALE GENOMIC DNA]</scope>
    <source>
        <strain evidence="2 3">B</strain>
    </source>
</reference>
<dbReference type="Proteomes" id="UP000006791">
    <property type="component" value="Chromosome 2"/>
</dbReference>
<organism evidence="2 3">
    <name type="scientific">Chloracidobacterium thermophilum (strain B)</name>
    <dbReference type="NCBI Taxonomy" id="981222"/>
    <lineage>
        <taxon>Bacteria</taxon>
        <taxon>Pseudomonadati</taxon>
        <taxon>Acidobacteriota</taxon>
        <taxon>Terriglobia</taxon>
        <taxon>Terriglobales</taxon>
        <taxon>Acidobacteriaceae</taxon>
        <taxon>Chloracidobacterium</taxon>
    </lineage>
</organism>
<keyword evidence="1" id="KW-0472">Membrane</keyword>
<evidence type="ECO:0000313" key="2">
    <source>
        <dbReference type="EMBL" id="AEP13295.1"/>
    </source>
</evidence>
<dbReference type="EMBL" id="CP002515">
    <property type="protein sequence ID" value="AEP13295.1"/>
    <property type="molecule type" value="Genomic_DNA"/>
</dbReference>
<gene>
    <name evidence="2" type="ordered locus">Cabther_B0293</name>
</gene>
<evidence type="ECO:0000313" key="3">
    <source>
        <dbReference type="Proteomes" id="UP000006791"/>
    </source>
</evidence>
<dbReference type="AlphaFoldDB" id="G2LKU0"/>
<name>G2LKU0_CHLTF</name>
<keyword evidence="1" id="KW-1133">Transmembrane helix</keyword>
<proteinExistence type="predicted"/>
<dbReference type="HOGENOM" id="CLU_1092807_0_0_0"/>
<sequence>MLPKSRWERLRRFFSLQPFGDEMLTPGVQMWLYAAWILVMAMALLEGCAWGWFGSGVASGWPGVVIGIALGGLAFLIIWALDASLMTSNLTGHGGGKKISLIVVRLALTGFSVWLTAPYLAQFVFRADIEADLRRDQNLAIDQARQAIAARTEAKLNDLHKTIQADREGLILEVSGRGRSKRYGDGLTSNAIRERILALEAEAQKLESAGQNELAAFNQAVAQGQFDLVKVRWGVDIPSDSPVERAARLPKKTP</sequence>
<feature type="transmembrane region" description="Helical" evidence="1">
    <location>
        <begin position="102"/>
        <end position="125"/>
    </location>
</feature>
<dbReference type="KEGG" id="ctm:Cabther_B0293"/>
<keyword evidence="3" id="KW-1185">Reference proteome</keyword>
<evidence type="ECO:0008006" key="4">
    <source>
        <dbReference type="Google" id="ProtNLM"/>
    </source>
</evidence>
<dbReference type="STRING" id="981222.Cabther_B0293"/>